<protein>
    <submittedName>
        <fullName evidence="10">Sugar ABC transporter permease</fullName>
    </submittedName>
</protein>
<keyword evidence="4 7" id="KW-0812">Transmembrane</keyword>
<feature type="transmembrane region" description="Helical" evidence="7">
    <location>
        <begin position="193"/>
        <end position="214"/>
    </location>
</feature>
<feature type="transmembrane region" description="Helical" evidence="7">
    <location>
        <begin position="275"/>
        <end position="297"/>
    </location>
</feature>
<comment type="subcellular location">
    <subcellularLocation>
        <location evidence="1 7">Cell membrane</location>
        <topology evidence="1 7">Multi-pass membrane protein</topology>
    </subcellularLocation>
</comment>
<feature type="region of interest" description="Disordered" evidence="8">
    <location>
        <begin position="1"/>
        <end position="121"/>
    </location>
</feature>
<keyword evidence="6 7" id="KW-0472">Membrane</keyword>
<dbReference type="Proteomes" id="UP001501000">
    <property type="component" value="Unassembled WGS sequence"/>
</dbReference>
<evidence type="ECO:0000259" key="9">
    <source>
        <dbReference type="PROSITE" id="PS50928"/>
    </source>
</evidence>
<dbReference type="SUPFAM" id="SSF161098">
    <property type="entry name" value="MetI-like"/>
    <property type="match status" value="1"/>
</dbReference>
<feature type="transmembrane region" description="Helical" evidence="7">
    <location>
        <begin position="377"/>
        <end position="396"/>
    </location>
</feature>
<dbReference type="Gene3D" id="1.10.3720.10">
    <property type="entry name" value="MetI-like"/>
    <property type="match status" value="1"/>
</dbReference>
<evidence type="ECO:0000256" key="4">
    <source>
        <dbReference type="ARBA" id="ARBA00022692"/>
    </source>
</evidence>
<evidence type="ECO:0000256" key="6">
    <source>
        <dbReference type="ARBA" id="ARBA00023136"/>
    </source>
</evidence>
<keyword evidence="3" id="KW-1003">Cell membrane</keyword>
<feature type="compositionally biased region" description="Pro residues" evidence="8">
    <location>
        <begin position="67"/>
        <end position="82"/>
    </location>
</feature>
<dbReference type="InterPro" id="IPR035906">
    <property type="entry name" value="MetI-like_sf"/>
</dbReference>
<evidence type="ECO:0000256" key="8">
    <source>
        <dbReference type="SAM" id="MobiDB-lite"/>
    </source>
</evidence>
<evidence type="ECO:0000256" key="2">
    <source>
        <dbReference type="ARBA" id="ARBA00022448"/>
    </source>
</evidence>
<feature type="transmembrane region" description="Helical" evidence="7">
    <location>
        <begin position="330"/>
        <end position="352"/>
    </location>
</feature>
<keyword evidence="11" id="KW-1185">Reference proteome</keyword>
<dbReference type="PANTHER" id="PTHR43005">
    <property type="entry name" value="BLR7065 PROTEIN"/>
    <property type="match status" value="1"/>
</dbReference>
<comment type="similarity">
    <text evidence="7">Belongs to the binding-protein-dependent transport system permease family.</text>
</comment>
<feature type="compositionally biased region" description="Low complexity" evidence="8">
    <location>
        <begin position="97"/>
        <end position="118"/>
    </location>
</feature>
<accession>A0ABP7MBC5</accession>
<gene>
    <name evidence="10" type="ORF">GCM10022244_30950</name>
</gene>
<dbReference type="PANTHER" id="PTHR43005:SF2">
    <property type="entry name" value="INTEGRAL MEMBRANE SUGAR TRANSPORT PROTEIN"/>
    <property type="match status" value="1"/>
</dbReference>
<sequence length="409" mass="43944">MTEKPPNSPRTDPAGGPRRAARDDRRTEPATGPASPGPGPAFAPQRATPPAAQDRTAPDPTASAPTPTGPGPAVPAPTPAAPPAFAVGQPAAPPARTQAVPPARTQAAPAPRTPAAPRSWRHSPLRRATPWFFLAVPLALLLTFTYVPVASMISYSFTDWDGVSPHREFTGVDNYVQIFTRPEIFRVFFVSGYYLAASVLQIGVALYFATVLSFNLRFRNFFKGVLFFPYLINGVAIGFVFLYFFQDGGTLDSVLAWLGVTTDHPWLGDPTSANISLAGVSVWRFTGLNFVLFLGAIQSVPGELYEAAQLDGADRWQQFRHIIAPSIKPVLSLSVILAISGSLSVFEIPYIMTGGATGTSTFVIQTVKLAFQFNKTGLASAAAVVLLALILLITWIQRRLVPDDKVDLV</sequence>
<feature type="compositionally biased region" description="Low complexity" evidence="8">
    <location>
        <begin position="9"/>
        <end position="18"/>
    </location>
</feature>
<feature type="domain" description="ABC transmembrane type-1" evidence="9">
    <location>
        <begin position="187"/>
        <end position="397"/>
    </location>
</feature>
<evidence type="ECO:0000256" key="5">
    <source>
        <dbReference type="ARBA" id="ARBA00022989"/>
    </source>
</evidence>
<feature type="transmembrane region" description="Helical" evidence="7">
    <location>
        <begin position="226"/>
        <end position="245"/>
    </location>
</feature>
<dbReference type="InterPro" id="IPR000515">
    <property type="entry name" value="MetI-like"/>
</dbReference>
<feature type="transmembrane region" description="Helical" evidence="7">
    <location>
        <begin position="131"/>
        <end position="157"/>
    </location>
</feature>
<dbReference type="Pfam" id="PF00528">
    <property type="entry name" value="BPD_transp_1"/>
    <property type="match status" value="1"/>
</dbReference>
<evidence type="ECO:0000313" key="11">
    <source>
        <dbReference type="Proteomes" id="UP001501000"/>
    </source>
</evidence>
<proteinExistence type="inferred from homology"/>
<dbReference type="EMBL" id="BAABAJ010000008">
    <property type="protein sequence ID" value="GAA3919673.1"/>
    <property type="molecule type" value="Genomic_DNA"/>
</dbReference>
<dbReference type="PROSITE" id="PS50928">
    <property type="entry name" value="ABC_TM1"/>
    <property type="match status" value="1"/>
</dbReference>
<dbReference type="CDD" id="cd06261">
    <property type="entry name" value="TM_PBP2"/>
    <property type="match status" value="1"/>
</dbReference>
<evidence type="ECO:0000256" key="3">
    <source>
        <dbReference type="ARBA" id="ARBA00022475"/>
    </source>
</evidence>
<keyword evidence="5 7" id="KW-1133">Transmembrane helix</keyword>
<evidence type="ECO:0000256" key="7">
    <source>
        <dbReference type="RuleBase" id="RU363032"/>
    </source>
</evidence>
<reference evidence="11" key="1">
    <citation type="journal article" date="2019" name="Int. J. Syst. Evol. Microbiol.">
        <title>The Global Catalogue of Microorganisms (GCM) 10K type strain sequencing project: providing services to taxonomists for standard genome sequencing and annotation.</title>
        <authorList>
            <consortium name="The Broad Institute Genomics Platform"/>
            <consortium name="The Broad Institute Genome Sequencing Center for Infectious Disease"/>
            <person name="Wu L."/>
            <person name="Ma J."/>
        </authorList>
    </citation>
    <scope>NUCLEOTIDE SEQUENCE [LARGE SCALE GENOMIC DNA]</scope>
    <source>
        <strain evidence="11">JCM 16956</strain>
    </source>
</reference>
<evidence type="ECO:0000256" key="1">
    <source>
        <dbReference type="ARBA" id="ARBA00004651"/>
    </source>
</evidence>
<name>A0ABP7MBC5_9ACTN</name>
<organism evidence="10 11">
    <name type="scientific">Streptomyces gulbargensis</name>
    <dbReference type="NCBI Taxonomy" id="364901"/>
    <lineage>
        <taxon>Bacteria</taxon>
        <taxon>Bacillati</taxon>
        <taxon>Actinomycetota</taxon>
        <taxon>Actinomycetes</taxon>
        <taxon>Kitasatosporales</taxon>
        <taxon>Streptomycetaceae</taxon>
        <taxon>Streptomyces</taxon>
    </lineage>
</organism>
<evidence type="ECO:0000313" key="10">
    <source>
        <dbReference type="EMBL" id="GAA3919673.1"/>
    </source>
</evidence>
<keyword evidence="2 7" id="KW-0813">Transport</keyword>
<comment type="caution">
    <text evidence="10">The sequence shown here is derived from an EMBL/GenBank/DDBJ whole genome shotgun (WGS) entry which is preliminary data.</text>
</comment>